<dbReference type="STRING" id="27349.A0A0L6UX79"/>
<name>A0A0L6UX79_9BASI</name>
<protein>
    <submittedName>
        <fullName evidence="1">Uncharacterized protein</fullName>
    </submittedName>
</protein>
<proteinExistence type="predicted"/>
<reference evidence="1 2" key="1">
    <citation type="submission" date="2015-08" db="EMBL/GenBank/DDBJ databases">
        <title>Next Generation Sequencing and Analysis of the Genome of Puccinia sorghi L Schw, the Causal Agent of Maize Common Rust.</title>
        <authorList>
            <person name="Rochi L."/>
            <person name="Burguener G."/>
            <person name="Darino M."/>
            <person name="Turjanski A."/>
            <person name="Kreff E."/>
            <person name="Dieguez M.J."/>
            <person name="Sacco F."/>
        </authorList>
    </citation>
    <scope>NUCLEOTIDE SEQUENCE [LARGE SCALE GENOMIC DNA]</scope>
    <source>
        <strain evidence="1 2">RO10H11247</strain>
    </source>
</reference>
<accession>A0A0L6UX79</accession>
<dbReference type="AlphaFoldDB" id="A0A0L6UX79"/>
<sequence>METNKQLGKLESSMMKKLCQIKRLEAKDSMAEFLASDLADQTNQKERANKVDDMLYKLPHPLNAKILSTKVLIITTWECKPKVCVFMLQPNNYIEFKDNVQVRYGILREIIVYEQPGEGNRVVCDVEKIKNSFCKVSWGPTKQFQLWLYLMKTVVGQIISNEGNKELLPVESIENLAAYWRLPDGIFCLKNSVILTPVNHLASLQINLSNK</sequence>
<gene>
    <name evidence="1" type="ORF">VP01_333g10</name>
</gene>
<dbReference type="VEuPathDB" id="FungiDB:VP01_333g10"/>
<dbReference type="Proteomes" id="UP000037035">
    <property type="component" value="Unassembled WGS sequence"/>
</dbReference>
<dbReference type="OrthoDB" id="2518099at2759"/>
<evidence type="ECO:0000313" key="2">
    <source>
        <dbReference type="Proteomes" id="UP000037035"/>
    </source>
</evidence>
<dbReference type="EMBL" id="LAVV01008324">
    <property type="protein sequence ID" value="KNZ53114.1"/>
    <property type="molecule type" value="Genomic_DNA"/>
</dbReference>
<organism evidence="1 2">
    <name type="scientific">Puccinia sorghi</name>
    <dbReference type="NCBI Taxonomy" id="27349"/>
    <lineage>
        <taxon>Eukaryota</taxon>
        <taxon>Fungi</taxon>
        <taxon>Dikarya</taxon>
        <taxon>Basidiomycota</taxon>
        <taxon>Pucciniomycotina</taxon>
        <taxon>Pucciniomycetes</taxon>
        <taxon>Pucciniales</taxon>
        <taxon>Pucciniaceae</taxon>
        <taxon>Puccinia</taxon>
    </lineage>
</organism>
<comment type="caution">
    <text evidence="1">The sequence shown here is derived from an EMBL/GenBank/DDBJ whole genome shotgun (WGS) entry which is preliminary data.</text>
</comment>
<keyword evidence="2" id="KW-1185">Reference proteome</keyword>
<evidence type="ECO:0000313" key="1">
    <source>
        <dbReference type="EMBL" id="KNZ53114.1"/>
    </source>
</evidence>